<evidence type="ECO:0000256" key="4">
    <source>
        <dbReference type="ARBA" id="ARBA00023004"/>
    </source>
</evidence>
<keyword evidence="6" id="KW-0472">Membrane</keyword>
<dbReference type="InterPro" id="IPR036188">
    <property type="entry name" value="FAD/NAD-bd_sf"/>
</dbReference>
<proteinExistence type="predicted"/>
<evidence type="ECO:0000256" key="1">
    <source>
        <dbReference type="ARBA" id="ARBA00022485"/>
    </source>
</evidence>
<gene>
    <name evidence="7" type="ORF">INF28_08915</name>
</gene>
<dbReference type="GO" id="GO:0046872">
    <property type="term" value="F:metal ion binding"/>
    <property type="evidence" value="ECO:0007669"/>
    <property type="project" value="UniProtKB-KW"/>
</dbReference>
<keyword evidence="6" id="KW-0812">Transmembrane</keyword>
<keyword evidence="2" id="KW-0479">Metal-binding</keyword>
<evidence type="ECO:0000313" key="7">
    <source>
        <dbReference type="EMBL" id="MBE5040580.1"/>
    </source>
</evidence>
<dbReference type="InterPro" id="IPR039650">
    <property type="entry name" value="HdrA-like"/>
</dbReference>
<dbReference type="AlphaFoldDB" id="A0A9D5M4R5"/>
<evidence type="ECO:0000256" key="2">
    <source>
        <dbReference type="ARBA" id="ARBA00022723"/>
    </source>
</evidence>
<dbReference type="EMBL" id="JADCKB010000018">
    <property type="protein sequence ID" value="MBE5040580.1"/>
    <property type="molecule type" value="Genomic_DNA"/>
</dbReference>
<keyword evidence="5" id="KW-0411">Iron-sulfur</keyword>
<dbReference type="Pfam" id="PF12831">
    <property type="entry name" value="FAD_oxidored"/>
    <property type="match status" value="2"/>
</dbReference>
<evidence type="ECO:0000256" key="6">
    <source>
        <dbReference type="SAM" id="Phobius"/>
    </source>
</evidence>
<keyword evidence="6" id="KW-1133">Transmembrane helix</keyword>
<dbReference type="GO" id="GO:0051539">
    <property type="term" value="F:4 iron, 4 sulfur cluster binding"/>
    <property type="evidence" value="ECO:0007669"/>
    <property type="project" value="UniProtKB-KW"/>
</dbReference>
<protein>
    <submittedName>
        <fullName evidence="7">FAD-dependent oxidoreductase</fullName>
    </submittedName>
</protein>
<keyword evidence="8" id="KW-1185">Reference proteome</keyword>
<dbReference type="PANTHER" id="PTHR43498:SF1">
    <property type="entry name" value="COB--COM HETERODISULFIDE REDUCTASE IRON-SULFUR SUBUNIT A"/>
    <property type="match status" value="1"/>
</dbReference>
<dbReference type="PANTHER" id="PTHR43498">
    <property type="entry name" value="FERREDOXIN:COB-COM HETERODISULFIDE REDUCTASE SUBUNIT A"/>
    <property type="match status" value="1"/>
</dbReference>
<keyword evidence="1" id="KW-0004">4Fe-4S</keyword>
<feature type="transmembrane region" description="Helical" evidence="6">
    <location>
        <begin position="49"/>
        <end position="67"/>
    </location>
</feature>
<evidence type="ECO:0000256" key="3">
    <source>
        <dbReference type="ARBA" id="ARBA00023002"/>
    </source>
</evidence>
<dbReference type="Gene3D" id="3.50.50.60">
    <property type="entry name" value="FAD/NAD(P)-binding domain"/>
    <property type="match status" value="1"/>
</dbReference>
<name>A0A9D5M4R5_9FIRM</name>
<keyword evidence="3" id="KW-0560">Oxidoreductase</keyword>
<evidence type="ECO:0000313" key="8">
    <source>
        <dbReference type="Proteomes" id="UP000806542"/>
    </source>
</evidence>
<reference evidence="7" key="1">
    <citation type="submission" date="2020-10" db="EMBL/GenBank/DDBJ databases">
        <title>ChiBAC.</title>
        <authorList>
            <person name="Zenner C."/>
            <person name="Hitch T.C.A."/>
            <person name="Clavel T."/>
        </authorList>
    </citation>
    <scope>NUCLEOTIDE SEQUENCE</scope>
    <source>
        <strain evidence="7">DSM 107454</strain>
    </source>
</reference>
<sequence length="413" mass="45332">MNDYILLPETSVKTVCESDVVVGGGGIAGISAALAAARNGAKVLLVEKGCLLGGLATLGLIAIYLPLCDGLGHQVSFGIAEELLKLSIRHFAEGEYPDAWIGNGREEERKAVRYKVQFNPHMFALEAESLLQAEGVKILYDTKICQAVVKENRITHLIIENKGGRQAISAKSFVDATGDAEICYLAGEETKEFEKKNVLANWYYFFSKGKIDLERLGFAEMSDDEVLNAENDETVESGEQISDIKYGGVDGEEISQMLCDGHAQMLKKILAKRQNDPTYVPVTSPTMPQLRMIRRIVGKYTMDRQEANKDFDTGIGCIGHWRKKGPVYAIPFETLYGNKIQNLITAGRCISVTDDMWDITRVIPACAVTGEAAGTAAAMSSNFSASDISSLREMLKKQGVKLTIHEVNIKEYI</sequence>
<evidence type="ECO:0000256" key="5">
    <source>
        <dbReference type="ARBA" id="ARBA00023014"/>
    </source>
</evidence>
<dbReference type="Proteomes" id="UP000806542">
    <property type="component" value="Unassembled WGS sequence"/>
</dbReference>
<dbReference type="GO" id="GO:0016491">
    <property type="term" value="F:oxidoreductase activity"/>
    <property type="evidence" value="ECO:0007669"/>
    <property type="project" value="UniProtKB-KW"/>
</dbReference>
<dbReference type="SUPFAM" id="SSF51905">
    <property type="entry name" value="FAD/NAD(P)-binding domain"/>
    <property type="match status" value="1"/>
</dbReference>
<accession>A0A9D5M4R5</accession>
<keyword evidence="4" id="KW-0408">Iron</keyword>
<feature type="transmembrane region" description="Helical" evidence="6">
    <location>
        <begin position="20"/>
        <end position="37"/>
    </location>
</feature>
<organism evidence="7 8">
    <name type="scientific">Ructibacterium gallinarum</name>
    <dbReference type="NCBI Taxonomy" id="2779355"/>
    <lineage>
        <taxon>Bacteria</taxon>
        <taxon>Bacillati</taxon>
        <taxon>Bacillota</taxon>
        <taxon>Clostridia</taxon>
        <taxon>Eubacteriales</taxon>
        <taxon>Oscillospiraceae</taxon>
        <taxon>Ructibacterium</taxon>
    </lineage>
</organism>
<comment type="caution">
    <text evidence="7">The sequence shown here is derived from an EMBL/GenBank/DDBJ whole genome shotgun (WGS) entry which is preliminary data.</text>
</comment>
<dbReference type="RefSeq" id="WP_226393133.1">
    <property type="nucleotide sequence ID" value="NZ_JADCKB010000018.1"/>
</dbReference>